<evidence type="ECO:0000313" key="3">
    <source>
        <dbReference type="Proteomes" id="UP001362999"/>
    </source>
</evidence>
<proteinExistence type="predicted"/>
<dbReference type="AlphaFoldDB" id="A0AAW0B2F0"/>
<protein>
    <submittedName>
        <fullName evidence="2">Uncharacterized protein</fullName>
    </submittedName>
</protein>
<feature type="region of interest" description="Disordered" evidence="1">
    <location>
        <begin position="234"/>
        <end position="276"/>
    </location>
</feature>
<feature type="compositionally biased region" description="Polar residues" evidence="1">
    <location>
        <begin position="266"/>
        <end position="276"/>
    </location>
</feature>
<reference evidence="2 3" key="1">
    <citation type="journal article" date="2024" name="J Genomics">
        <title>Draft genome sequencing and assembly of Favolaschia claudopus CIRM-BRFM 2984 isolated from oak limbs.</title>
        <authorList>
            <person name="Navarro D."/>
            <person name="Drula E."/>
            <person name="Chaduli D."/>
            <person name="Cazenave R."/>
            <person name="Ahrendt S."/>
            <person name="Wang J."/>
            <person name="Lipzen A."/>
            <person name="Daum C."/>
            <person name="Barry K."/>
            <person name="Grigoriev I.V."/>
            <person name="Favel A."/>
            <person name="Rosso M.N."/>
            <person name="Martin F."/>
        </authorList>
    </citation>
    <scope>NUCLEOTIDE SEQUENCE [LARGE SCALE GENOMIC DNA]</scope>
    <source>
        <strain evidence="2 3">CIRM-BRFM 2984</strain>
    </source>
</reference>
<gene>
    <name evidence="2" type="ORF">R3P38DRAFT_3197614</name>
</gene>
<evidence type="ECO:0000313" key="2">
    <source>
        <dbReference type="EMBL" id="KAK7020319.1"/>
    </source>
</evidence>
<sequence length="276" mass="29582">MDHALPEAFPFRRAPNVMSRQDFHQHALNRFQSQGLVDTGLRFGDTGLASEKKPLTLEAFKQAVILKHVGQSDHPNSLQPPNLPSSDMHDPLSISLRHLAQGLGAAGLLHRIQDGVDPPVADDYVIVDLDGGDVRDALPRTSAGSLLSIEDSPVVKPSALHNAQARISPVDNPSDSKSITPAKSTMGIAIKQGLSPSLPLANTAVRSSKPLNIQNPKIAKTGSQNRCSVCRELGHNARRHKSSPMASSPQEGEEEEEYSQEWLSSGPGSPSTGDLQ</sequence>
<name>A0AAW0B2F0_9AGAR</name>
<dbReference type="EMBL" id="JAWWNJ010000041">
    <property type="protein sequence ID" value="KAK7020319.1"/>
    <property type="molecule type" value="Genomic_DNA"/>
</dbReference>
<dbReference type="Proteomes" id="UP001362999">
    <property type="component" value="Unassembled WGS sequence"/>
</dbReference>
<keyword evidence="3" id="KW-1185">Reference proteome</keyword>
<evidence type="ECO:0000256" key="1">
    <source>
        <dbReference type="SAM" id="MobiDB-lite"/>
    </source>
</evidence>
<accession>A0AAW0B2F0</accession>
<comment type="caution">
    <text evidence="2">The sequence shown here is derived from an EMBL/GenBank/DDBJ whole genome shotgun (WGS) entry which is preliminary data.</text>
</comment>
<organism evidence="2 3">
    <name type="scientific">Favolaschia claudopus</name>
    <dbReference type="NCBI Taxonomy" id="2862362"/>
    <lineage>
        <taxon>Eukaryota</taxon>
        <taxon>Fungi</taxon>
        <taxon>Dikarya</taxon>
        <taxon>Basidiomycota</taxon>
        <taxon>Agaricomycotina</taxon>
        <taxon>Agaricomycetes</taxon>
        <taxon>Agaricomycetidae</taxon>
        <taxon>Agaricales</taxon>
        <taxon>Marasmiineae</taxon>
        <taxon>Mycenaceae</taxon>
        <taxon>Favolaschia</taxon>
    </lineage>
</organism>